<dbReference type="SUPFAM" id="SSF53098">
    <property type="entry name" value="Ribonuclease H-like"/>
    <property type="match status" value="1"/>
</dbReference>
<dbReference type="EMBL" id="CAJOBG010000741">
    <property type="protein sequence ID" value="CAF3852113.1"/>
    <property type="molecule type" value="Genomic_DNA"/>
</dbReference>
<sequence length="120" mass="13739">MNTELLSCPLCAYIVIYSTEKYTIVNRGLIFSSIGDLISIPCSNAFVESVFSAMKHLYDDKRNRMSMKLAAAELKIRFNSSLSCTEIYNFFLSKPELLKPIHSNEKYCAKKQRVNQLEIV</sequence>
<accession>A0A819EHA9</accession>
<protein>
    <recommendedName>
        <fullName evidence="1">HAT C-terminal dimerisation domain-containing protein</fullName>
    </recommendedName>
</protein>
<dbReference type="Pfam" id="PF05699">
    <property type="entry name" value="Dimer_Tnp_hAT"/>
    <property type="match status" value="1"/>
</dbReference>
<dbReference type="Proteomes" id="UP000663866">
    <property type="component" value="Unassembled WGS sequence"/>
</dbReference>
<evidence type="ECO:0000313" key="3">
    <source>
        <dbReference type="Proteomes" id="UP000663866"/>
    </source>
</evidence>
<dbReference type="AlphaFoldDB" id="A0A819EHA9"/>
<gene>
    <name evidence="2" type="ORF">OVN521_LOCUS6901</name>
</gene>
<dbReference type="InterPro" id="IPR012337">
    <property type="entry name" value="RNaseH-like_sf"/>
</dbReference>
<evidence type="ECO:0000313" key="2">
    <source>
        <dbReference type="EMBL" id="CAF3852113.1"/>
    </source>
</evidence>
<reference evidence="2" key="1">
    <citation type="submission" date="2021-02" db="EMBL/GenBank/DDBJ databases">
        <authorList>
            <person name="Nowell W R."/>
        </authorList>
    </citation>
    <scope>NUCLEOTIDE SEQUENCE</scope>
</reference>
<evidence type="ECO:0000259" key="1">
    <source>
        <dbReference type="Pfam" id="PF05699"/>
    </source>
</evidence>
<feature type="domain" description="HAT C-terminal dimerisation" evidence="1">
    <location>
        <begin position="36"/>
        <end position="71"/>
    </location>
</feature>
<dbReference type="InterPro" id="IPR008906">
    <property type="entry name" value="HATC_C_dom"/>
</dbReference>
<comment type="caution">
    <text evidence="2">The sequence shown here is derived from an EMBL/GenBank/DDBJ whole genome shotgun (WGS) entry which is preliminary data.</text>
</comment>
<dbReference type="GO" id="GO:0046983">
    <property type="term" value="F:protein dimerization activity"/>
    <property type="evidence" value="ECO:0007669"/>
    <property type="project" value="InterPro"/>
</dbReference>
<keyword evidence="3" id="KW-1185">Reference proteome</keyword>
<name>A0A819EHA9_9BILA</name>
<proteinExistence type="predicted"/>
<organism evidence="2 3">
    <name type="scientific">Rotaria magnacalcarata</name>
    <dbReference type="NCBI Taxonomy" id="392030"/>
    <lineage>
        <taxon>Eukaryota</taxon>
        <taxon>Metazoa</taxon>
        <taxon>Spiralia</taxon>
        <taxon>Gnathifera</taxon>
        <taxon>Rotifera</taxon>
        <taxon>Eurotatoria</taxon>
        <taxon>Bdelloidea</taxon>
        <taxon>Philodinida</taxon>
        <taxon>Philodinidae</taxon>
        <taxon>Rotaria</taxon>
    </lineage>
</organism>